<name>A0ABQ3HUC8_9SPHI</name>
<dbReference type="EMBL" id="BNAF01000003">
    <property type="protein sequence ID" value="GHE28872.1"/>
    <property type="molecule type" value="Genomic_DNA"/>
</dbReference>
<keyword evidence="3" id="KW-1185">Reference proteome</keyword>
<organism evidence="2 3">
    <name type="scientific">Sphingobacterium griseoflavum</name>
    <dbReference type="NCBI Taxonomy" id="1474952"/>
    <lineage>
        <taxon>Bacteria</taxon>
        <taxon>Pseudomonadati</taxon>
        <taxon>Bacteroidota</taxon>
        <taxon>Sphingobacteriia</taxon>
        <taxon>Sphingobacteriales</taxon>
        <taxon>Sphingobacteriaceae</taxon>
        <taxon>Sphingobacterium</taxon>
    </lineage>
</organism>
<reference evidence="3" key="1">
    <citation type="journal article" date="2019" name="Int. J. Syst. Evol. Microbiol.">
        <title>The Global Catalogue of Microorganisms (GCM) 10K type strain sequencing project: providing services to taxonomists for standard genome sequencing and annotation.</title>
        <authorList>
            <consortium name="The Broad Institute Genomics Platform"/>
            <consortium name="The Broad Institute Genome Sequencing Center for Infectious Disease"/>
            <person name="Wu L."/>
            <person name="Ma J."/>
        </authorList>
    </citation>
    <scope>NUCLEOTIDE SEQUENCE [LARGE SCALE GENOMIC DNA]</scope>
    <source>
        <strain evidence="3">CGMCC 1.12966</strain>
    </source>
</reference>
<sequence>MYYGISALIAMVRSGLDLVHILAVAFFVLSNYLIGKFVLPFYRKAAEDSKLTRKHVIKTRILKIEKEFLSDMGMRYVVYTDLTPPIISTYNVLIFKQIDYTKLVEGQMIEIHAVDLDCKRILSIQF</sequence>
<accession>A0ABQ3HUC8</accession>
<keyword evidence="1" id="KW-0812">Transmembrane</keyword>
<evidence type="ECO:0000313" key="3">
    <source>
        <dbReference type="Proteomes" id="UP000620550"/>
    </source>
</evidence>
<gene>
    <name evidence="2" type="ORF">GCM10017764_09310</name>
</gene>
<evidence type="ECO:0000313" key="2">
    <source>
        <dbReference type="EMBL" id="GHE28872.1"/>
    </source>
</evidence>
<protein>
    <submittedName>
        <fullName evidence="2">Uncharacterized protein</fullName>
    </submittedName>
</protein>
<comment type="caution">
    <text evidence="2">The sequence shown here is derived from an EMBL/GenBank/DDBJ whole genome shotgun (WGS) entry which is preliminary data.</text>
</comment>
<keyword evidence="1" id="KW-1133">Transmembrane helix</keyword>
<evidence type="ECO:0000256" key="1">
    <source>
        <dbReference type="SAM" id="Phobius"/>
    </source>
</evidence>
<dbReference type="Proteomes" id="UP000620550">
    <property type="component" value="Unassembled WGS sequence"/>
</dbReference>
<keyword evidence="1" id="KW-0472">Membrane</keyword>
<feature type="transmembrane region" description="Helical" evidence="1">
    <location>
        <begin position="20"/>
        <end position="42"/>
    </location>
</feature>
<proteinExistence type="predicted"/>